<dbReference type="EMBL" id="JBHSFK010000052">
    <property type="protein sequence ID" value="MFC4507204.1"/>
    <property type="molecule type" value="Genomic_DNA"/>
</dbReference>
<evidence type="ECO:0000313" key="1">
    <source>
        <dbReference type="EMBL" id="MFC4507204.1"/>
    </source>
</evidence>
<reference evidence="2" key="1">
    <citation type="journal article" date="2019" name="Int. J. Syst. Evol. Microbiol.">
        <title>The Global Catalogue of Microorganisms (GCM) 10K type strain sequencing project: providing services to taxonomists for standard genome sequencing and annotation.</title>
        <authorList>
            <consortium name="The Broad Institute Genomics Platform"/>
            <consortium name="The Broad Institute Genome Sequencing Center for Infectious Disease"/>
            <person name="Wu L."/>
            <person name="Ma J."/>
        </authorList>
    </citation>
    <scope>NUCLEOTIDE SEQUENCE [LARGE SCALE GENOMIC DNA]</scope>
    <source>
        <strain evidence="2">CGMCC 4.7177</strain>
    </source>
</reference>
<name>A0ABV9B6B7_9ACTN</name>
<evidence type="ECO:0000313" key="2">
    <source>
        <dbReference type="Proteomes" id="UP001595839"/>
    </source>
</evidence>
<dbReference type="RefSeq" id="WP_381185412.1">
    <property type="nucleotide sequence ID" value="NZ_JBHSFK010000052.1"/>
</dbReference>
<protein>
    <submittedName>
        <fullName evidence="1">Uncharacterized protein</fullName>
    </submittedName>
</protein>
<proteinExistence type="predicted"/>
<keyword evidence="2" id="KW-1185">Reference proteome</keyword>
<comment type="caution">
    <text evidence="1">The sequence shown here is derived from an EMBL/GenBank/DDBJ whole genome shotgun (WGS) entry which is preliminary data.</text>
</comment>
<accession>A0ABV9B6B7</accession>
<dbReference type="Proteomes" id="UP001595839">
    <property type="component" value="Unassembled WGS sequence"/>
</dbReference>
<gene>
    <name evidence="1" type="ORF">ACFPIH_48650</name>
</gene>
<organism evidence="1 2">
    <name type="scientific">Streptomyces vulcanius</name>
    <dbReference type="NCBI Taxonomy" id="1441876"/>
    <lineage>
        <taxon>Bacteria</taxon>
        <taxon>Bacillati</taxon>
        <taxon>Actinomycetota</taxon>
        <taxon>Actinomycetes</taxon>
        <taxon>Kitasatosporales</taxon>
        <taxon>Streptomycetaceae</taxon>
        <taxon>Streptomyces</taxon>
    </lineage>
</organism>
<sequence length="43" mass="4658">MDALGWAAGRVSPRVISVIEASPVRATNLLRALLVLTNLELDR</sequence>